<gene>
    <name evidence="1" type="ORF">IE53DRAFT_28075</name>
</gene>
<name>A0ACD0P1F9_9BASI</name>
<evidence type="ECO:0000313" key="1">
    <source>
        <dbReference type="EMBL" id="PWN51943.1"/>
    </source>
</evidence>
<accession>A0ACD0P1F9</accession>
<organism evidence="1 2">
    <name type="scientific">Violaceomyces palustris</name>
    <dbReference type="NCBI Taxonomy" id="1673888"/>
    <lineage>
        <taxon>Eukaryota</taxon>
        <taxon>Fungi</taxon>
        <taxon>Dikarya</taxon>
        <taxon>Basidiomycota</taxon>
        <taxon>Ustilaginomycotina</taxon>
        <taxon>Ustilaginomycetes</taxon>
        <taxon>Violaceomycetales</taxon>
        <taxon>Violaceomycetaceae</taxon>
        <taxon>Violaceomyces</taxon>
    </lineage>
</organism>
<evidence type="ECO:0000313" key="2">
    <source>
        <dbReference type="Proteomes" id="UP000245626"/>
    </source>
</evidence>
<dbReference type="Proteomes" id="UP000245626">
    <property type="component" value="Unassembled WGS sequence"/>
</dbReference>
<reference evidence="1 2" key="1">
    <citation type="journal article" date="2018" name="Mol. Biol. Evol.">
        <title>Broad Genomic Sampling Reveals a Smut Pathogenic Ancestry of the Fungal Clade Ustilaginomycotina.</title>
        <authorList>
            <person name="Kijpornyongpan T."/>
            <person name="Mondo S.J."/>
            <person name="Barry K."/>
            <person name="Sandor L."/>
            <person name="Lee J."/>
            <person name="Lipzen A."/>
            <person name="Pangilinan J."/>
            <person name="LaButti K."/>
            <person name="Hainaut M."/>
            <person name="Henrissat B."/>
            <person name="Grigoriev I.V."/>
            <person name="Spatafora J.W."/>
            <person name="Aime M.C."/>
        </authorList>
    </citation>
    <scope>NUCLEOTIDE SEQUENCE [LARGE SCALE GENOMIC DNA]</scope>
    <source>
        <strain evidence="1 2">SA 807</strain>
    </source>
</reference>
<keyword evidence="2" id="KW-1185">Reference proteome</keyword>
<proteinExistence type="predicted"/>
<sequence length="1564" mass="176481">MDRIWSSVESFLNHCSGTHQLEIQDSHSAALRRLFKDPKKVSDLKRIHYKLEKDLTNMTPLPPSTSNAQRIKQRKKLFLTQVENLSRQDPVKSSPPDRIPREEPPVFASRPSFSRGESFAPTSFASPSTSSLSSSSSFSLPASKKTSSSNPKSSELASSSNSTRSSSFSRSPPFSSPHSKSCADPGTPPWLKTPPKRNRTLDQSETESEVDSPEKRLRLINRTGVGRTSRDASPCRQVDTEDQEESADLWLKLGSLDVEAEVQDWAEAESSIDAALNEAEDSKEEKESGAMIQSQPANIDPPKDDQGGQNPASQAFNVIADPGVRLKIMRAQSDGRKCVPFGTQFYLSALVTNGHISWDDLNITSGINAIRAESNLESMRNLFKQDIQHSIWEESSSKGIISRELLAQEAEIYHELDRESEALKRDRFSGLGFTEGSPDGSKQYGGNVIFEGKISTMTPKRATKLREFEISLYPPRLGQSCRFTRRYGSERFLRLKLDQAFLRDAQNHSVGWEKRREVQEELKAFLLRPFLLLGRIYKLLHTKSDTIWLLQVDERSNQPFAPLSPSLDWRTKPLSASTSISTSSSSCSTFLSSSSSPPFSSSSSNPSSSHPLEIRTIWDFVDKHGPFELNTSSLMLKYLQRLTLGFLTSFPAAVVDKIKVEEDLYGERLVVGEGESAKGREERKMMTDGAAPASHSIMKAIAESLDSHVIPSAFQARVCGAKGVWFLDPTTRAELSDTARQAPRTITVRPSQLKLESGAFEKVDPSQRIIDLLTPARTYHPCTLSKQIIMLLANNGVPVSVFQEIQRKQLEQILEDFSNWEGPEWAVRHRLTVAIESHCNVEAGKIKRSMSDSEARAQGYFSRVEEDARGERQRDAEFESEKDLFFTVQGRHKWNSMPLSKANCACEMLLAGFHPQRCYYLADLLQSIAKNSIEKVVRRFSLPISKSAEAICIPDPVGVLEPDEIQFRFGDPVTDEETKLRLWHVPEGDVLVTRHPCLLPTDIRKVKSVLRSELKDYHHVVVFSVKGQRPLADLLSGGDYDGDTVRVFWGQDLVGPFENQPLRFTESPFKISDVFHKSELTVQDFLEANRDKDPSSRDQSLIELLIKPIFSYELKGILGNMHLCASYRWGCESKEAVELAHKFNQCMDGPKTGLEMKPEIRKQDTKKFHFKLPEWGEKETVLTRWKKENPFSHSTIETLQPIKRDPKLPVSVLDCLWKSGLEEQVRLGRIFREKLESSGSCSSGMEGSQGEEEEDTDLSHPWREAISKGRLQPWVKRYIVNHVEECFRIYKETNLHILRSHDLGDDLGGRGGRNGESFGRETRRSKSPFKKWFSMPERPSLVGEEGEEGEEDEEIAFLELWCKSTELQNQRKAPSATSETPTASEKKATTCFSRTKSSLDPFLPSTSGWDHEGEDEEALLPVTKKPPVQHHRHQKVKFMETIAEVGQLFSSFPPITLGGAQDPKVENPLWIPPSNSTETITIHPETSLTRLELEDLALLRASYAYVHSLARKRSKFFFQLAYRWALELKTRGLSQPSPPAWIGLPYQSFDIMRVRRKVVVGWQA</sequence>
<dbReference type="EMBL" id="KZ819806">
    <property type="protein sequence ID" value="PWN51943.1"/>
    <property type="molecule type" value="Genomic_DNA"/>
</dbReference>
<protein>
    <submittedName>
        <fullName evidence="1">Uncharacterized protein</fullName>
    </submittedName>
</protein>